<evidence type="ECO:0000256" key="3">
    <source>
        <dbReference type="ARBA" id="ARBA00022801"/>
    </source>
</evidence>
<evidence type="ECO:0000256" key="2">
    <source>
        <dbReference type="ARBA" id="ARBA00022670"/>
    </source>
</evidence>
<dbReference type="Pfam" id="PF26133">
    <property type="entry name" value="DUF8039"/>
    <property type="match status" value="1"/>
</dbReference>
<dbReference type="OMA" id="CIWAKET"/>
<dbReference type="GO" id="GO:0008234">
    <property type="term" value="F:cysteine-type peptidase activity"/>
    <property type="evidence" value="ECO:0007669"/>
    <property type="project" value="InterPro"/>
</dbReference>
<comment type="caution">
    <text evidence="6">The sequence shown here is derived from an EMBL/GenBank/DDBJ whole genome shotgun (WGS) entry which is preliminary data.</text>
</comment>
<keyword evidence="7" id="KW-1185">Reference proteome</keyword>
<dbReference type="Gene3D" id="3.40.395.10">
    <property type="entry name" value="Adenoviral Proteinase, Chain A"/>
    <property type="match status" value="1"/>
</dbReference>
<evidence type="ECO:0000259" key="5">
    <source>
        <dbReference type="PROSITE" id="PS50600"/>
    </source>
</evidence>
<organism evidence="6 7">
    <name type="scientific">Rosa chinensis</name>
    <name type="common">China rose</name>
    <dbReference type="NCBI Taxonomy" id="74649"/>
    <lineage>
        <taxon>Eukaryota</taxon>
        <taxon>Viridiplantae</taxon>
        <taxon>Streptophyta</taxon>
        <taxon>Embryophyta</taxon>
        <taxon>Tracheophyta</taxon>
        <taxon>Spermatophyta</taxon>
        <taxon>Magnoliopsida</taxon>
        <taxon>eudicotyledons</taxon>
        <taxon>Gunneridae</taxon>
        <taxon>Pentapetalae</taxon>
        <taxon>rosids</taxon>
        <taxon>fabids</taxon>
        <taxon>Rosales</taxon>
        <taxon>Rosaceae</taxon>
        <taxon>Rosoideae</taxon>
        <taxon>Rosoideae incertae sedis</taxon>
        <taxon>Rosa</taxon>
    </lineage>
</organism>
<dbReference type="AlphaFoldDB" id="A0A2P6REG5"/>
<evidence type="ECO:0000256" key="4">
    <source>
        <dbReference type="SAM" id="MobiDB-lite"/>
    </source>
</evidence>
<dbReference type="PROSITE" id="PS50600">
    <property type="entry name" value="ULP_PROTEASE"/>
    <property type="match status" value="1"/>
</dbReference>
<protein>
    <submittedName>
        <fullName evidence="6">Putative Ulp1 protease family catalytic domain, putative transposase, Ptta/En/Spm, plant</fullName>
    </submittedName>
</protein>
<dbReference type="PANTHER" id="PTHR33018">
    <property type="entry name" value="OS10G0338966 PROTEIN-RELATED"/>
    <property type="match status" value="1"/>
</dbReference>
<feature type="region of interest" description="Disordered" evidence="4">
    <location>
        <begin position="389"/>
        <end position="408"/>
    </location>
</feature>
<dbReference type="Gramene" id="PRQ44821">
    <property type="protein sequence ID" value="PRQ44821"/>
    <property type="gene ID" value="RchiOBHm_Chr3g0483461"/>
</dbReference>
<feature type="compositionally biased region" description="Polar residues" evidence="4">
    <location>
        <begin position="1"/>
        <end position="12"/>
    </location>
</feature>
<evidence type="ECO:0000256" key="1">
    <source>
        <dbReference type="ARBA" id="ARBA00005234"/>
    </source>
</evidence>
<dbReference type="InterPro" id="IPR004252">
    <property type="entry name" value="Probable_transposase_24"/>
</dbReference>
<keyword evidence="3" id="KW-0378">Hydrolase</keyword>
<dbReference type="EMBL" id="PDCK01000041">
    <property type="protein sequence ID" value="PRQ44821.1"/>
    <property type="molecule type" value="Genomic_DNA"/>
</dbReference>
<evidence type="ECO:0000313" key="6">
    <source>
        <dbReference type="EMBL" id="PRQ44821.1"/>
    </source>
</evidence>
<dbReference type="Pfam" id="PF02902">
    <property type="entry name" value="Peptidase_C48"/>
    <property type="match status" value="1"/>
</dbReference>
<feature type="domain" description="Ubiquitin-like protease family profile" evidence="5">
    <location>
        <begin position="637"/>
        <end position="802"/>
    </location>
</feature>
<dbReference type="Proteomes" id="UP000238479">
    <property type="component" value="Chromosome 3"/>
</dbReference>
<evidence type="ECO:0000313" key="7">
    <source>
        <dbReference type="Proteomes" id="UP000238479"/>
    </source>
</evidence>
<dbReference type="SUPFAM" id="SSF54001">
    <property type="entry name" value="Cysteine proteinases"/>
    <property type="match status" value="1"/>
</dbReference>
<proteinExistence type="inferred from homology"/>
<feature type="compositionally biased region" description="Polar residues" evidence="4">
    <location>
        <begin position="26"/>
        <end position="49"/>
    </location>
</feature>
<gene>
    <name evidence="6" type="ORF">RchiOBHm_Chr3g0483461</name>
</gene>
<sequence>MAPSTRRPSSQAVAMAKRMREIQLRGTRSSNTKRSNGATSRGTSVQAASKLSLKRQKRLKGKRAMKREGLKLLKRGCVTMSRIVRRKIIGKRMTVQFNQKGQPIGKAGKEMQSYIGVLARKKVPISIPTWKDVLVEQKNKIWEGIKLSFLLRPEHKRMVLISAGAKWREFKSHLTTRYILPHRDNLEIIESRPEDSLFINQDDWEIFVQDRLSDSFLELHEKQKRKRALSKYPHRLSRKGYAGLEEELSATMDEAELDRATMWMKARQDKNGGFKDPLVEEKAKEIADLKKKEAEGELSTSGSDDVLTLALGNPEHTGIIRGVGANVRQAAYFNLPKRRKQSVEQSLRLSVQKIMEQEREKILAKERAIWEERLKTLEARVLMNPMVTESPKDSTIDREVGSGQGSSNMHEKAANAIEKQIPSTVRKSLDLEPHVEEPVEVVNPIDGVNLNAIEKGQPIGLVVVDLEIQEGEFQAQTIGKECHLALGSTDNVVAIATVIEVNNENNSQLIHGVPLGEGNMRVSIVRSLVDEAKLPFPIENEIMTVRDAIGTYVAWPKNLIVFPVEFQKMAAKSRGMRKRKRVEEDEYHEEDIDMASLPTTLPPSLKAVCIWAKETLTNGKTIICNFDEKIFGHSFKTCVNKNDVNNFATMKEVSGSCISIYMSHLYGVLRKSKMVDMVGFMDSTKTGAIGCGNPIERSRAIADRLKKAKRGQIILLPYNSGCHWMLTVINSEEDTVYFMDPLKRRLITGEWKNIVDNGIKIYNAQVKRQGRKATTWKNCAGIPEQKTDKDCGYFIMRYMKEIVEDKNLDFFSKWERRSKAAYFQEDIDVVRTEWAKFVVKTYM</sequence>
<comment type="similarity">
    <text evidence="1">Belongs to the peptidase C48 family.</text>
</comment>
<reference evidence="6 7" key="1">
    <citation type="journal article" date="2018" name="Nat. Genet.">
        <title>The Rosa genome provides new insights in the design of modern roses.</title>
        <authorList>
            <person name="Bendahmane M."/>
        </authorList>
    </citation>
    <scope>NUCLEOTIDE SEQUENCE [LARGE SCALE GENOMIC DNA]</scope>
    <source>
        <strain evidence="7">cv. Old Blush</strain>
    </source>
</reference>
<dbReference type="PANTHER" id="PTHR33018:SF31">
    <property type="entry name" value="TRANSPOSASE, PTTA_EN_SPM, PLANT"/>
    <property type="match status" value="1"/>
</dbReference>
<dbReference type="GO" id="GO:0006508">
    <property type="term" value="P:proteolysis"/>
    <property type="evidence" value="ECO:0007669"/>
    <property type="project" value="UniProtKB-KW"/>
</dbReference>
<feature type="region of interest" description="Disordered" evidence="4">
    <location>
        <begin position="1"/>
        <end position="60"/>
    </location>
</feature>
<dbReference type="InterPro" id="IPR003653">
    <property type="entry name" value="Peptidase_C48_C"/>
</dbReference>
<feature type="compositionally biased region" description="Basic and acidic residues" evidence="4">
    <location>
        <begin position="390"/>
        <end position="400"/>
    </location>
</feature>
<dbReference type="InterPro" id="IPR058352">
    <property type="entry name" value="DUF8039"/>
</dbReference>
<dbReference type="Pfam" id="PF03004">
    <property type="entry name" value="Transposase_24"/>
    <property type="match status" value="1"/>
</dbReference>
<keyword evidence="2 6" id="KW-0645">Protease</keyword>
<dbReference type="InterPro" id="IPR038765">
    <property type="entry name" value="Papain-like_cys_pep_sf"/>
</dbReference>
<accession>A0A2P6REG5</accession>
<name>A0A2P6REG5_ROSCH</name>